<dbReference type="Proteomes" id="UP000070501">
    <property type="component" value="Unassembled WGS sequence"/>
</dbReference>
<sequence>MPPASAATSLSASMIPTATTAIRSRTTTSSRDTTSSCRHSNISHALLVLLAVLAVLTTQPALAAAQIPLQEGTAKPIPTSPDDLKTEGSSSTTADLLIFNYSSNYFYAGCYNDTNQLPNSTGAHALSHVLVGEGYLTAAMCLEWCAHNGTASLGRPYKFAGLEYSRECYCGDDLSSLVRKLDDRACNTPCDGDNTTACGGANKLSLYNITASALRGGAGATLNAAQGQNGAVLAVIAGLTVLFGFL</sequence>
<dbReference type="AlphaFoldDB" id="A0A136JE61"/>
<evidence type="ECO:0000259" key="2">
    <source>
        <dbReference type="PROSITE" id="PS51212"/>
    </source>
</evidence>
<protein>
    <submittedName>
        <fullName evidence="3">WSC domain-domain-containing protein</fullName>
    </submittedName>
</protein>
<dbReference type="EMBL" id="KQ964246">
    <property type="protein sequence ID" value="KXJ95455.1"/>
    <property type="molecule type" value="Genomic_DNA"/>
</dbReference>
<proteinExistence type="predicted"/>
<evidence type="ECO:0000313" key="3">
    <source>
        <dbReference type="EMBL" id="KXJ95455.1"/>
    </source>
</evidence>
<dbReference type="SMART" id="SM00321">
    <property type="entry name" value="WSC"/>
    <property type="match status" value="1"/>
</dbReference>
<dbReference type="PROSITE" id="PS51212">
    <property type="entry name" value="WSC"/>
    <property type="match status" value="1"/>
</dbReference>
<evidence type="ECO:0000256" key="1">
    <source>
        <dbReference type="ARBA" id="ARBA00022737"/>
    </source>
</evidence>
<dbReference type="OrthoDB" id="5985073at2759"/>
<dbReference type="PANTHER" id="PTHR45964">
    <property type="entry name" value="WSCD FAMILY MEMBER CG9164"/>
    <property type="match status" value="1"/>
</dbReference>
<dbReference type="STRING" id="196109.A0A136JE61"/>
<accession>A0A136JE61</accession>
<dbReference type="PANTHER" id="PTHR45964:SF5">
    <property type="entry name" value="WSCD FAMILY MEMBER CG9164"/>
    <property type="match status" value="1"/>
</dbReference>
<keyword evidence="1" id="KW-0677">Repeat</keyword>
<dbReference type="InterPro" id="IPR002889">
    <property type="entry name" value="WSC_carb-bd"/>
</dbReference>
<reference evidence="4" key="1">
    <citation type="submission" date="2016-02" db="EMBL/GenBank/DDBJ databases">
        <title>Draft genome sequence of Microdochium bolleyi, a fungal endophyte of beachgrass.</title>
        <authorList>
            <consortium name="DOE Joint Genome Institute"/>
            <person name="David A.S."/>
            <person name="May G."/>
            <person name="Haridas S."/>
            <person name="Lim J."/>
            <person name="Wang M."/>
            <person name="Labutti K."/>
            <person name="Lipzen A."/>
            <person name="Barry K."/>
            <person name="Grigoriev I.V."/>
        </authorList>
    </citation>
    <scope>NUCLEOTIDE SEQUENCE [LARGE SCALE GENOMIC DNA]</scope>
    <source>
        <strain evidence="4">J235TASD1</strain>
    </source>
</reference>
<evidence type="ECO:0000313" key="4">
    <source>
        <dbReference type="Proteomes" id="UP000070501"/>
    </source>
</evidence>
<dbReference type="Pfam" id="PF01822">
    <property type="entry name" value="WSC"/>
    <property type="match status" value="1"/>
</dbReference>
<gene>
    <name evidence="3" type="ORF">Micbo1qcDRAFT_230707</name>
</gene>
<dbReference type="InParanoid" id="A0A136JE61"/>
<keyword evidence="4" id="KW-1185">Reference proteome</keyword>
<feature type="domain" description="WSC" evidence="2">
    <location>
        <begin position="104"/>
        <end position="210"/>
    </location>
</feature>
<dbReference type="InterPro" id="IPR051589">
    <property type="entry name" value="Sialate-O-sulfotransferase"/>
</dbReference>
<name>A0A136JE61_9PEZI</name>
<organism evidence="3 4">
    <name type="scientific">Microdochium bolleyi</name>
    <dbReference type="NCBI Taxonomy" id="196109"/>
    <lineage>
        <taxon>Eukaryota</taxon>
        <taxon>Fungi</taxon>
        <taxon>Dikarya</taxon>
        <taxon>Ascomycota</taxon>
        <taxon>Pezizomycotina</taxon>
        <taxon>Sordariomycetes</taxon>
        <taxon>Xylariomycetidae</taxon>
        <taxon>Xylariales</taxon>
        <taxon>Microdochiaceae</taxon>
        <taxon>Microdochium</taxon>
    </lineage>
</organism>